<dbReference type="OMA" id="KMEACGC"/>
<dbReference type="EnsemblPlants" id="AUR62013140-RA">
    <property type="protein sequence ID" value="AUR62013140-RA:cds"/>
    <property type="gene ID" value="AUR62013140"/>
</dbReference>
<dbReference type="GeneID" id="110740294"/>
<dbReference type="KEGG" id="cqi:110740294"/>
<dbReference type="OrthoDB" id="678132at2759"/>
<dbReference type="AlphaFoldDB" id="A0A803LGP3"/>
<dbReference type="PANTHER" id="PTHR31060">
    <property type="entry name" value="OSJNBA0011J08.25 PROTEIN-RELATED"/>
    <property type="match status" value="1"/>
</dbReference>
<reference evidence="2" key="1">
    <citation type="journal article" date="2017" name="Nature">
        <title>The genome of Chenopodium quinoa.</title>
        <authorList>
            <person name="Jarvis D.E."/>
            <person name="Ho Y.S."/>
            <person name="Lightfoot D.J."/>
            <person name="Schmoeckel S.M."/>
            <person name="Li B."/>
            <person name="Borm T.J.A."/>
            <person name="Ohyanagi H."/>
            <person name="Mineta K."/>
            <person name="Michell C.T."/>
            <person name="Saber N."/>
            <person name="Kharbatia N.M."/>
            <person name="Rupper R.R."/>
            <person name="Sharp A.R."/>
            <person name="Dally N."/>
            <person name="Boughton B.A."/>
            <person name="Woo Y.H."/>
            <person name="Gao G."/>
            <person name="Schijlen E.G.W.M."/>
            <person name="Guo X."/>
            <person name="Momin A.A."/>
            <person name="Negrao S."/>
            <person name="Al-Babili S."/>
            <person name="Gehring C."/>
            <person name="Roessner U."/>
            <person name="Jung C."/>
            <person name="Murphy K."/>
            <person name="Arold S.T."/>
            <person name="Gojobori T."/>
            <person name="van der Linden C.G."/>
            <person name="van Loo E.N."/>
            <person name="Jellen E.N."/>
            <person name="Maughan P.J."/>
            <person name="Tester M."/>
        </authorList>
    </citation>
    <scope>NUCLEOTIDE SEQUENCE [LARGE SCALE GENOMIC DNA]</scope>
    <source>
        <strain evidence="2">cv. PI 614886</strain>
    </source>
</reference>
<sequence length="376" mass="42654">MESSSTPLILLRNLVVAPLFFSADKSFMFLFHKTKLVRILRFFAFIFLFILNLVYSLPLSYLPFSSRILVKHSKYEQQLVDSSSSTATGRGGDTAIARAIYQLLSLVNNIPTSSRKYEVVRSLAERLINENLKEGSEALRQVNCLVLSEAFDKTLSQLEATLLDQQNKFSLGLGKGDFGLGRVVRAAKGWYQVREDDDEPAMEKMAAELLWLAHKMEESGGGAVVVEKWAWVRRLGWLALTTEPRVQASLVKLTAFLIKHAKDMGKEQQTEGGKTEQQMQTKMKMLTTWLPLLCQASNGTDAPTLSTSERGEIESALEEIIDMIEEEDNREKVLSLWFHHFTQCSSSDWPNLYGSYLRWCDISRKLLLTAEQMKVH</sequence>
<proteinExistence type="predicted"/>
<dbReference type="GO" id="GO:0016567">
    <property type="term" value="P:protein ubiquitination"/>
    <property type="evidence" value="ECO:0007669"/>
    <property type="project" value="UniProtKB-UniPathway"/>
</dbReference>
<keyword evidence="1" id="KW-0812">Transmembrane</keyword>
<gene>
    <name evidence="2" type="primary">LOC110740294</name>
</gene>
<evidence type="ECO:0000256" key="1">
    <source>
        <dbReference type="SAM" id="Phobius"/>
    </source>
</evidence>
<keyword evidence="3" id="KW-1185">Reference proteome</keyword>
<dbReference type="UniPathway" id="UPA00143"/>
<keyword evidence="1" id="KW-1133">Transmembrane helix</keyword>
<keyword evidence="1" id="KW-0472">Membrane</keyword>
<evidence type="ECO:0000313" key="3">
    <source>
        <dbReference type="Proteomes" id="UP000596660"/>
    </source>
</evidence>
<feature type="transmembrane region" description="Helical" evidence="1">
    <location>
        <begin position="42"/>
        <end position="64"/>
    </location>
</feature>
<dbReference type="RefSeq" id="XP_021776468.1">
    <property type="nucleotide sequence ID" value="XM_021920776.1"/>
</dbReference>
<organism evidence="2 3">
    <name type="scientific">Chenopodium quinoa</name>
    <name type="common">Quinoa</name>
    <dbReference type="NCBI Taxonomy" id="63459"/>
    <lineage>
        <taxon>Eukaryota</taxon>
        <taxon>Viridiplantae</taxon>
        <taxon>Streptophyta</taxon>
        <taxon>Embryophyta</taxon>
        <taxon>Tracheophyta</taxon>
        <taxon>Spermatophyta</taxon>
        <taxon>Magnoliopsida</taxon>
        <taxon>eudicotyledons</taxon>
        <taxon>Gunneridae</taxon>
        <taxon>Pentapetalae</taxon>
        <taxon>Caryophyllales</taxon>
        <taxon>Chenopodiaceae</taxon>
        <taxon>Chenopodioideae</taxon>
        <taxon>Atripliceae</taxon>
        <taxon>Chenopodium</taxon>
    </lineage>
</organism>
<reference evidence="2" key="2">
    <citation type="submission" date="2021-03" db="UniProtKB">
        <authorList>
            <consortium name="EnsemblPlants"/>
        </authorList>
    </citation>
    <scope>IDENTIFICATION</scope>
</reference>
<accession>A0A803LGP3</accession>
<dbReference type="PANTHER" id="PTHR31060:SF4">
    <property type="entry name" value="1,8-CINEOLE SYNTHASE"/>
    <property type="match status" value="1"/>
</dbReference>
<evidence type="ECO:0000313" key="2">
    <source>
        <dbReference type="EnsemblPlants" id="AUR62013140-RA:cds"/>
    </source>
</evidence>
<dbReference type="Proteomes" id="UP000596660">
    <property type="component" value="Unplaced"/>
</dbReference>
<dbReference type="InterPro" id="IPR038920">
    <property type="entry name" value="At3g05675-like"/>
</dbReference>
<name>A0A803LGP3_CHEQI</name>
<dbReference type="Gramene" id="AUR62013140-RA">
    <property type="protein sequence ID" value="AUR62013140-RA:cds"/>
    <property type="gene ID" value="AUR62013140"/>
</dbReference>
<protein>
    <submittedName>
        <fullName evidence="2">Uncharacterized protein</fullName>
    </submittedName>
</protein>
<feature type="transmembrane region" description="Helical" evidence="1">
    <location>
        <begin position="6"/>
        <end position="30"/>
    </location>
</feature>